<dbReference type="AlphaFoldDB" id="A0A0E9Q761"/>
<protein>
    <submittedName>
        <fullName evidence="1">Uncharacterized protein</fullName>
    </submittedName>
</protein>
<evidence type="ECO:0000313" key="1">
    <source>
        <dbReference type="EMBL" id="JAH11933.1"/>
    </source>
</evidence>
<reference evidence="1" key="2">
    <citation type="journal article" date="2015" name="Fish Shellfish Immunol.">
        <title>Early steps in the European eel (Anguilla anguilla)-Vibrio vulnificus interaction in the gills: Role of the RtxA13 toxin.</title>
        <authorList>
            <person name="Callol A."/>
            <person name="Pajuelo D."/>
            <person name="Ebbesson L."/>
            <person name="Teles M."/>
            <person name="MacKenzie S."/>
            <person name="Amaro C."/>
        </authorList>
    </citation>
    <scope>NUCLEOTIDE SEQUENCE</scope>
</reference>
<name>A0A0E9Q761_ANGAN</name>
<reference evidence="1" key="1">
    <citation type="submission" date="2014-11" db="EMBL/GenBank/DDBJ databases">
        <authorList>
            <person name="Amaro Gonzalez C."/>
        </authorList>
    </citation>
    <scope>NUCLEOTIDE SEQUENCE</scope>
</reference>
<proteinExistence type="predicted"/>
<accession>A0A0E9Q761</accession>
<dbReference type="EMBL" id="GBXM01096644">
    <property type="protein sequence ID" value="JAH11933.1"/>
    <property type="molecule type" value="Transcribed_RNA"/>
</dbReference>
<organism evidence="1">
    <name type="scientific">Anguilla anguilla</name>
    <name type="common">European freshwater eel</name>
    <name type="synonym">Muraena anguilla</name>
    <dbReference type="NCBI Taxonomy" id="7936"/>
    <lineage>
        <taxon>Eukaryota</taxon>
        <taxon>Metazoa</taxon>
        <taxon>Chordata</taxon>
        <taxon>Craniata</taxon>
        <taxon>Vertebrata</taxon>
        <taxon>Euteleostomi</taxon>
        <taxon>Actinopterygii</taxon>
        <taxon>Neopterygii</taxon>
        <taxon>Teleostei</taxon>
        <taxon>Anguilliformes</taxon>
        <taxon>Anguillidae</taxon>
        <taxon>Anguilla</taxon>
    </lineage>
</organism>
<sequence length="74" mass="9188">MHCNRLTIKYMTNTLQHFKVLWQNVGITATFRHCNLHYTLQYISVYSTSLSVYRDMWSVWMIHFFFLYFCDEEY</sequence>